<evidence type="ECO:0000256" key="4">
    <source>
        <dbReference type="ARBA" id="ARBA00022692"/>
    </source>
</evidence>
<feature type="compositionally biased region" description="Basic and acidic residues" evidence="11">
    <location>
        <begin position="916"/>
        <end position="940"/>
    </location>
</feature>
<protein>
    <recommendedName>
        <fullName evidence="13">G-protein coupled receptors family 3 profile domain-containing protein</fullName>
    </recommendedName>
</protein>
<dbReference type="CDD" id="cd15293">
    <property type="entry name" value="7tmC_GPR158-like"/>
    <property type="match status" value="1"/>
</dbReference>
<feature type="transmembrane region" description="Helical" evidence="12">
    <location>
        <begin position="630"/>
        <end position="650"/>
    </location>
</feature>
<evidence type="ECO:0000313" key="14">
    <source>
        <dbReference type="EMBL" id="KAA0200208.1"/>
    </source>
</evidence>
<evidence type="ECO:0000256" key="9">
    <source>
        <dbReference type="ARBA" id="ARBA00023180"/>
    </source>
</evidence>
<keyword evidence="8" id="KW-0675">Receptor</keyword>
<evidence type="ECO:0000256" key="3">
    <source>
        <dbReference type="ARBA" id="ARBA00022475"/>
    </source>
</evidence>
<reference evidence="14" key="1">
    <citation type="submission" date="2019-05" db="EMBL/GenBank/DDBJ databases">
        <title>Annotation for the trematode Fasciolopsis buski.</title>
        <authorList>
            <person name="Choi Y.-J."/>
        </authorList>
    </citation>
    <scope>NUCLEOTIDE SEQUENCE</scope>
    <source>
        <strain evidence="14">HT</strain>
        <tissue evidence="14">Whole worm</tissue>
    </source>
</reference>
<evidence type="ECO:0000256" key="2">
    <source>
        <dbReference type="ARBA" id="ARBA00007242"/>
    </source>
</evidence>
<proteinExistence type="inferred from homology"/>
<dbReference type="PANTHER" id="PTHR32546:SF26">
    <property type="entry name" value="SMOG, ISOFORM D"/>
    <property type="match status" value="1"/>
</dbReference>
<evidence type="ECO:0000256" key="12">
    <source>
        <dbReference type="SAM" id="Phobius"/>
    </source>
</evidence>
<keyword evidence="10" id="KW-0807">Transducer</keyword>
<keyword evidence="15" id="KW-1185">Reference proteome</keyword>
<dbReference type="PROSITE" id="PS50259">
    <property type="entry name" value="G_PROTEIN_RECEP_F3_4"/>
    <property type="match status" value="1"/>
</dbReference>
<evidence type="ECO:0000256" key="1">
    <source>
        <dbReference type="ARBA" id="ARBA00004651"/>
    </source>
</evidence>
<comment type="caution">
    <text evidence="14">The sequence shown here is derived from an EMBL/GenBank/DDBJ whole genome shotgun (WGS) entry which is preliminary data.</text>
</comment>
<feature type="compositionally biased region" description="Low complexity" evidence="11">
    <location>
        <begin position="893"/>
        <end position="911"/>
    </location>
</feature>
<evidence type="ECO:0000256" key="8">
    <source>
        <dbReference type="ARBA" id="ARBA00023170"/>
    </source>
</evidence>
<feature type="region of interest" description="Disordered" evidence="11">
    <location>
        <begin position="877"/>
        <end position="947"/>
    </location>
</feature>
<feature type="transmembrane region" description="Helical" evidence="12">
    <location>
        <begin position="386"/>
        <end position="409"/>
    </location>
</feature>
<dbReference type="Proteomes" id="UP000728185">
    <property type="component" value="Unassembled WGS sequence"/>
</dbReference>
<feature type="transmembrane region" description="Helical" evidence="12">
    <location>
        <begin position="421"/>
        <end position="442"/>
    </location>
</feature>
<comment type="similarity">
    <text evidence="2">Belongs to the G-protein coupled receptor 3 family.</text>
</comment>
<evidence type="ECO:0000259" key="13">
    <source>
        <dbReference type="PROSITE" id="PS50259"/>
    </source>
</evidence>
<evidence type="ECO:0000256" key="5">
    <source>
        <dbReference type="ARBA" id="ARBA00022989"/>
    </source>
</evidence>
<feature type="compositionally biased region" description="Gly residues" evidence="11">
    <location>
        <begin position="835"/>
        <end position="856"/>
    </location>
</feature>
<evidence type="ECO:0000256" key="11">
    <source>
        <dbReference type="SAM" id="MobiDB-lite"/>
    </source>
</evidence>
<feature type="region of interest" description="Disordered" evidence="11">
    <location>
        <begin position="829"/>
        <end position="856"/>
    </location>
</feature>
<dbReference type="PANTHER" id="PTHR32546">
    <property type="entry name" value="G-PROTEIN COUPLED RECEPTOR 158-RELATED"/>
    <property type="match status" value="1"/>
</dbReference>
<sequence>MVSLVWCEIRKNFTLVTYVLFNLWIYCNRVVGQTMDHSAPNDATILHEFVQYIHNHKVFCSPTFAFSTGKNAENPEQILVSAAAHGNPAAPVDVAVIFHPVFSKLFSPSQLTRTYFHDVINAVQLAQVLYRFQQNTNGLNPTQANNLIRSFLSETGSVLRWDHRVWVSDLVPANSKAGINQTLSLSLLGIGMCEQSRPLGHVTSVAGLTYPASVREKICAESSGLQVPQQNRFTFSTTREKQFTVFWLANQCEAVPEQLSVIRLSVHPPDRLKKLHFVFDFDVRNVTLNQCTLGINRCAETTKCEYKQYGEWPFSMDNYLCACEDGYYVENAENGFPAAYIRSKSAETTSDAEPQFHCRACPVGCGGRCGKNTHCRVRLDLNLLRAIPLAVQSFCITACVLIGIALCRLRKTRVVKSSNWLLLEILLIGAILLYLIIVVMYFPTSEVTCILSPWLRELGFAVMYGVLIVKIYRQVHNSRVLCGFQSRKAHRVHVRDKDILKFLGLFIITAFTYMVAWTAVNLDYMSSTPWSRNPEGSVPISMVIQGSLIDDSQTNSAGFVTREFNGSGLSNGSILVPSRIPEIASSVTTFDVCRSLSWDVIIGLSEFIILAVSIHYCRMVRTAPSEYNEVMYISIALIVEMTVSGIFNVIRHFIWYTVHPDYVFLLYFLRSHITVTVNLALIFGPKAWYLYRPLNTIAGAGRGRAAPGAPYSADPNLASTGKLNLALNGDLDIADVNLSDMDPEVIRRELKRLYTQIELYKTKAMRKDNPHISKRRGGRKQRRFSLQPFYKRHHGQSGNVPLMIQTDSGYCWADCRSGRSAASCSKHEQHTSASGCGGSSSGSGGGGGGGGSGGSSGGAGRMGSFYAYSSVVHDEEVSKLSEESTNSAEDTPLSAHLPQSQQQLLLYAASATGPGDTDKSDEKRTKSVDVDSSRSNEKKNTSNLRPG</sequence>
<keyword evidence="6" id="KW-0297">G-protein coupled receptor</keyword>
<keyword evidence="9" id="KW-0325">Glycoprotein</keyword>
<dbReference type="OrthoDB" id="5823771at2759"/>
<evidence type="ECO:0000256" key="7">
    <source>
        <dbReference type="ARBA" id="ARBA00023136"/>
    </source>
</evidence>
<feature type="transmembrane region" description="Helical" evidence="12">
    <location>
        <begin position="454"/>
        <end position="472"/>
    </location>
</feature>
<keyword evidence="3" id="KW-1003">Cell membrane</keyword>
<evidence type="ECO:0000256" key="6">
    <source>
        <dbReference type="ARBA" id="ARBA00023040"/>
    </source>
</evidence>
<dbReference type="GO" id="GO:0004930">
    <property type="term" value="F:G protein-coupled receptor activity"/>
    <property type="evidence" value="ECO:0007669"/>
    <property type="project" value="UniProtKB-KW"/>
</dbReference>
<dbReference type="EMBL" id="LUCM01000682">
    <property type="protein sequence ID" value="KAA0200208.1"/>
    <property type="molecule type" value="Genomic_DNA"/>
</dbReference>
<keyword evidence="7 12" id="KW-0472">Membrane</keyword>
<dbReference type="InterPro" id="IPR017978">
    <property type="entry name" value="GPCR_3_C"/>
</dbReference>
<evidence type="ECO:0000313" key="15">
    <source>
        <dbReference type="Proteomes" id="UP000728185"/>
    </source>
</evidence>
<feature type="domain" description="G-protein coupled receptors family 3 profile" evidence="13">
    <location>
        <begin position="384"/>
        <end position="690"/>
    </location>
</feature>
<dbReference type="GO" id="GO:0005886">
    <property type="term" value="C:plasma membrane"/>
    <property type="evidence" value="ECO:0007669"/>
    <property type="project" value="UniProtKB-SubCell"/>
</dbReference>
<feature type="transmembrane region" description="Helical" evidence="12">
    <location>
        <begin position="499"/>
        <end position="520"/>
    </location>
</feature>
<keyword evidence="5 12" id="KW-1133">Transmembrane helix</keyword>
<accession>A0A8E0S607</accession>
<evidence type="ECO:0000256" key="10">
    <source>
        <dbReference type="ARBA" id="ARBA00023224"/>
    </source>
</evidence>
<dbReference type="AlphaFoldDB" id="A0A8E0S607"/>
<name>A0A8E0S607_9TREM</name>
<gene>
    <name evidence="14" type="ORF">FBUS_04279</name>
</gene>
<comment type="subcellular location">
    <subcellularLocation>
        <location evidence="1">Cell membrane</location>
        <topology evidence="1">Multi-pass membrane protein</topology>
    </subcellularLocation>
</comment>
<feature type="transmembrane region" description="Helical" evidence="12">
    <location>
        <begin position="600"/>
        <end position="618"/>
    </location>
</feature>
<dbReference type="InterPro" id="IPR043458">
    <property type="entry name" value="GPR158/179"/>
</dbReference>
<keyword evidence="4 12" id="KW-0812">Transmembrane</keyword>
<feature type="transmembrane region" description="Helical" evidence="12">
    <location>
        <begin position="662"/>
        <end position="683"/>
    </location>
</feature>
<organism evidence="14 15">
    <name type="scientific">Fasciolopsis buskii</name>
    <dbReference type="NCBI Taxonomy" id="27845"/>
    <lineage>
        <taxon>Eukaryota</taxon>
        <taxon>Metazoa</taxon>
        <taxon>Spiralia</taxon>
        <taxon>Lophotrochozoa</taxon>
        <taxon>Platyhelminthes</taxon>
        <taxon>Trematoda</taxon>
        <taxon>Digenea</taxon>
        <taxon>Plagiorchiida</taxon>
        <taxon>Echinostomata</taxon>
        <taxon>Echinostomatoidea</taxon>
        <taxon>Fasciolidae</taxon>
        <taxon>Fasciolopsis</taxon>
    </lineage>
</organism>
<dbReference type="Pfam" id="PF00003">
    <property type="entry name" value="7tm_3"/>
    <property type="match status" value="2"/>
</dbReference>